<dbReference type="PROSITE" id="PS51755">
    <property type="entry name" value="OMPR_PHOB"/>
    <property type="match status" value="1"/>
</dbReference>
<dbReference type="SUPFAM" id="SSF48452">
    <property type="entry name" value="TPR-like"/>
    <property type="match status" value="1"/>
</dbReference>
<feature type="transmembrane region" description="Helical" evidence="4">
    <location>
        <begin position="125"/>
        <end position="146"/>
    </location>
</feature>
<dbReference type="SMART" id="SM00862">
    <property type="entry name" value="Trans_reg_C"/>
    <property type="match status" value="1"/>
</dbReference>
<proteinExistence type="predicted"/>
<dbReference type="PANTHER" id="PTHR47691:SF3">
    <property type="entry name" value="HTH-TYPE TRANSCRIPTIONAL REGULATOR RV0890C-RELATED"/>
    <property type="match status" value="1"/>
</dbReference>
<evidence type="ECO:0000256" key="1">
    <source>
        <dbReference type="ARBA" id="ARBA00023125"/>
    </source>
</evidence>
<sequence length="753" mass="79395">MTAPELRFGPFRLAPAARELWQGERLIALPPKSFDCLAYLIEHRERAVGRDELISAVWGRTDVSDDLLAQTLLRARRAVGDTGNEQRAIRTVPRFGYRWILPVEECTAPAAAASTTRSPPSRSRLLRIAAALALLLAAAALGAWLLRRPAAPAAAAADGVLVLPVRHAGDAESAWLRLGAMDYIATQLRERAHLQVLPSEQTLLLVGRDTDPTDAGALHRLELATGAGYVLAPSATFEHGDWNVLLDVYHDDGVRSFEARAANPLEAASIALDRFLASRGLPVRNAADDGTSPAAVQVKRIDAAILAGDLDGARRLIEALPETQRHAPEVAVRIGQLAFRAGRLGEASEAFRPLAASTASSPVRAQALMGLGAVAVREGDFDTAQRRYMDAIAVLAESGEAPPDLVGSAYSGRGVAHSARSRFDEALADFGRARVELERAGDRTEAASVDVNLGLLEAGRGHYGDAVQAFDRAIAVFTRFGVRDHLAAALLGKSNAQLALLDNAEALAASARAQELSAQLENPLLKRRIAAVRVAALLASGELDAAQAVLDASGRDGANGAEFGFLRAHLLLERGDVAGAVQRATATLEALASASADANLGDAVQLAVTATRRGGDPALLDRALAQAERDGDGEARLDLDLARRLGRAQQLALRGDPAATPALAEAFAEADRRGVPEAVVAAGIAYADHLVRQRQPEPASTVVGRLAPYAGRDYRAAHAVAVLYRALGNAGLARDADAQARRLAGQRDPAAPL</sequence>
<keyword evidence="4" id="KW-0812">Transmembrane</keyword>
<dbReference type="PANTHER" id="PTHR47691">
    <property type="entry name" value="REGULATOR-RELATED"/>
    <property type="match status" value="1"/>
</dbReference>
<dbReference type="Pfam" id="PF00486">
    <property type="entry name" value="Trans_reg_C"/>
    <property type="match status" value="1"/>
</dbReference>
<dbReference type="PROSITE" id="PS50005">
    <property type="entry name" value="TPR"/>
    <property type="match status" value="1"/>
</dbReference>
<keyword evidence="1 3" id="KW-0238">DNA-binding</keyword>
<evidence type="ECO:0000313" key="7">
    <source>
        <dbReference type="Proteomes" id="UP001595886"/>
    </source>
</evidence>
<dbReference type="InterPro" id="IPR019734">
    <property type="entry name" value="TPR_rpt"/>
</dbReference>
<feature type="repeat" description="TPR" evidence="2">
    <location>
        <begin position="365"/>
        <end position="398"/>
    </location>
</feature>
<dbReference type="CDD" id="cd00383">
    <property type="entry name" value="trans_reg_C"/>
    <property type="match status" value="1"/>
</dbReference>
<evidence type="ECO:0000313" key="6">
    <source>
        <dbReference type="EMBL" id="MFC4821011.1"/>
    </source>
</evidence>
<protein>
    <submittedName>
        <fullName evidence="6">Winged helix-turn-helix domain-containing protein</fullName>
    </submittedName>
</protein>
<evidence type="ECO:0000259" key="5">
    <source>
        <dbReference type="PROSITE" id="PS51755"/>
    </source>
</evidence>
<dbReference type="InterPro" id="IPR001867">
    <property type="entry name" value="OmpR/PhoB-type_DNA-bd"/>
</dbReference>
<dbReference type="InterPro" id="IPR016032">
    <property type="entry name" value="Sig_transdc_resp-reg_C-effctor"/>
</dbReference>
<evidence type="ECO:0000256" key="4">
    <source>
        <dbReference type="SAM" id="Phobius"/>
    </source>
</evidence>
<keyword evidence="4" id="KW-0472">Membrane</keyword>
<name>A0ABV9QW59_9GAMM</name>
<feature type="domain" description="OmpR/PhoB-type" evidence="5">
    <location>
        <begin position="3"/>
        <end position="101"/>
    </location>
</feature>
<comment type="caution">
    <text evidence="6">The sequence shown here is derived from an EMBL/GenBank/DDBJ whole genome shotgun (WGS) entry which is preliminary data.</text>
</comment>
<dbReference type="Proteomes" id="UP001595886">
    <property type="component" value="Unassembled WGS sequence"/>
</dbReference>
<reference evidence="7" key="1">
    <citation type="journal article" date="2019" name="Int. J. Syst. Evol. Microbiol.">
        <title>The Global Catalogue of Microorganisms (GCM) 10K type strain sequencing project: providing services to taxonomists for standard genome sequencing and annotation.</title>
        <authorList>
            <consortium name="The Broad Institute Genomics Platform"/>
            <consortium name="The Broad Institute Genome Sequencing Center for Infectious Disease"/>
            <person name="Wu L."/>
            <person name="Ma J."/>
        </authorList>
    </citation>
    <scope>NUCLEOTIDE SEQUENCE [LARGE SCALE GENOMIC DNA]</scope>
    <source>
        <strain evidence="7">CCUG 30340</strain>
    </source>
</reference>
<organism evidence="6 7">
    <name type="scientific">Dokdonella ginsengisoli</name>
    <dbReference type="NCBI Taxonomy" id="363846"/>
    <lineage>
        <taxon>Bacteria</taxon>
        <taxon>Pseudomonadati</taxon>
        <taxon>Pseudomonadota</taxon>
        <taxon>Gammaproteobacteria</taxon>
        <taxon>Lysobacterales</taxon>
        <taxon>Rhodanobacteraceae</taxon>
        <taxon>Dokdonella</taxon>
    </lineage>
</organism>
<dbReference type="Gene3D" id="1.25.40.10">
    <property type="entry name" value="Tetratricopeptide repeat domain"/>
    <property type="match status" value="2"/>
</dbReference>
<dbReference type="SUPFAM" id="SSF46894">
    <property type="entry name" value="C-terminal effector domain of the bipartite response regulators"/>
    <property type="match status" value="1"/>
</dbReference>
<keyword evidence="4" id="KW-1133">Transmembrane helix</keyword>
<evidence type="ECO:0000256" key="3">
    <source>
        <dbReference type="PROSITE-ProRule" id="PRU01091"/>
    </source>
</evidence>
<dbReference type="SMART" id="SM00028">
    <property type="entry name" value="TPR"/>
    <property type="match status" value="3"/>
</dbReference>
<dbReference type="RefSeq" id="WP_380021232.1">
    <property type="nucleotide sequence ID" value="NZ_JBHSHD010000008.1"/>
</dbReference>
<accession>A0ABV9QW59</accession>
<feature type="DNA-binding region" description="OmpR/PhoB-type" evidence="3">
    <location>
        <begin position="3"/>
        <end position="101"/>
    </location>
</feature>
<keyword evidence="7" id="KW-1185">Reference proteome</keyword>
<gene>
    <name evidence="6" type="ORF">ACFO6Q_11790</name>
</gene>
<dbReference type="InterPro" id="IPR011990">
    <property type="entry name" value="TPR-like_helical_dom_sf"/>
</dbReference>
<dbReference type="InterPro" id="IPR036388">
    <property type="entry name" value="WH-like_DNA-bd_sf"/>
</dbReference>
<keyword evidence="2" id="KW-0802">TPR repeat</keyword>
<evidence type="ECO:0000256" key="2">
    <source>
        <dbReference type="PROSITE-ProRule" id="PRU00339"/>
    </source>
</evidence>
<dbReference type="EMBL" id="JBHSHD010000008">
    <property type="protein sequence ID" value="MFC4821011.1"/>
    <property type="molecule type" value="Genomic_DNA"/>
</dbReference>
<dbReference type="Gene3D" id="1.10.10.10">
    <property type="entry name" value="Winged helix-like DNA-binding domain superfamily/Winged helix DNA-binding domain"/>
    <property type="match status" value="1"/>
</dbReference>